<name>A0A1F7UJ41_9BACT</name>
<dbReference type="Proteomes" id="UP000176604">
    <property type="component" value="Unassembled WGS sequence"/>
</dbReference>
<dbReference type="InterPro" id="IPR023214">
    <property type="entry name" value="HAD_sf"/>
</dbReference>
<dbReference type="EMBL" id="MGEF01000035">
    <property type="protein sequence ID" value="OGL78290.1"/>
    <property type="molecule type" value="Genomic_DNA"/>
</dbReference>
<comment type="caution">
    <text evidence="1">The sequence shown here is derived from an EMBL/GenBank/DDBJ whole genome shotgun (WGS) entry which is preliminary data.</text>
</comment>
<dbReference type="AlphaFoldDB" id="A0A1F7UJ41"/>
<accession>A0A1F7UJ41</accession>
<organism evidence="1 2">
    <name type="scientific">Candidatus Uhrbacteria bacterium RIFCSPHIGHO2_12_FULL_54_23</name>
    <dbReference type="NCBI Taxonomy" id="1802397"/>
    <lineage>
        <taxon>Bacteria</taxon>
        <taxon>Candidatus Uhriibacteriota</taxon>
    </lineage>
</organism>
<protein>
    <submittedName>
        <fullName evidence="1">Uncharacterized protein</fullName>
    </submittedName>
</protein>
<evidence type="ECO:0000313" key="1">
    <source>
        <dbReference type="EMBL" id="OGL78290.1"/>
    </source>
</evidence>
<gene>
    <name evidence="1" type="ORF">A3J43_00695</name>
</gene>
<reference evidence="1 2" key="1">
    <citation type="journal article" date="2016" name="Nat. Commun.">
        <title>Thousands of microbial genomes shed light on interconnected biogeochemical processes in an aquifer system.</title>
        <authorList>
            <person name="Anantharaman K."/>
            <person name="Brown C.T."/>
            <person name="Hug L.A."/>
            <person name="Sharon I."/>
            <person name="Castelle C.J."/>
            <person name="Probst A.J."/>
            <person name="Thomas B.C."/>
            <person name="Singh A."/>
            <person name="Wilkins M.J."/>
            <person name="Karaoz U."/>
            <person name="Brodie E.L."/>
            <person name="Williams K.H."/>
            <person name="Hubbard S.S."/>
            <person name="Banfield J.F."/>
        </authorList>
    </citation>
    <scope>NUCLEOTIDE SEQUENCE [LARGE SCALE GENOMIC DNA]</scope>
</reference>
<dbReference type="Gene3D" id="3.40.50.1000">
    <property type="entry name" value="HAD superfamily/HAD-like"/>
    <property type="match status" value="1"/>
</dbReference>
<proteinExistence type="predicted"/>
<sequence length="141" mass="16343">MPDRPKLLLFLEGTILDDRAILYLKVTKHEAGYMRRLGESMPVEGAVEFAKKVAERFDLVYHGARGEDTRTLYQEWLDKHGFPPGQIVVNHYKAKLPAGIQFAIDDRIQDAEDYYPKFGATLIPVNEYCARWEKVMRKLEI</sequence>
<evidence type="ECO:0000313" key="2">
    <source>
        <dbReference type="Proteomes" id="UP000176604"/>
    </source>
</evidence>